<protein>
    <recommendedName>
        <fullName evidence="3 14">Dihydrolipoyl dehydrogenase</fullName>
        <ecNumber evidence="2 14">1.8.1.4</ecNumber>
    </recommendedName>
</protein>
<dbReference type="InterPro" id="IPR004099">
    <property type="entry name" value="Pyr_nucl-diS_OxRdtase_dimer"/>
</dbReference>
<feature type="binding site" evidence="12">
    <location>
        <position position="314"/>
    </location>
    <ligand>
        <name>FAD</name>
        <dbReference type="ChEBI" id="CHEBI:57692"/>
    </ligand>
</feature>
<evidence type="ECO:0000256" key="6">
    <source>
        <dbReference type="ARBA" id="ARBA00023002"/>
    </source>
</evidence>
<evidence type="ECO:0000256" key="11">
    <source>
        <dbReference type="PIRSR" id="PIRSR000350-2"/>
    </source>
</evidence>
<evidence type="ECO:0000256" key="1">
    <source>
        <dbReference type="ARBA" id="ARBA00007532"/>
    </source>
</evidence>
<feature type="binding site" evidence="12">
    <location>
        <position position="207"/>
    </location>
    <ligand>
        <name>NAD(+)</name>
        <dbReference type="ChEBI" id="CHEBI:57540"/>
    </ligand>
</feature>
<organism evidence="17 18">
    <name type="scientific">Salegentibacter echinorum</name>
    <dbReference type="NCBI Taxonomy" id="1073325"/>
    <lineage>
        <taxon>Bacteria</taxon>
        <taxon>Pseudomonadati</taxon>
        <taxon>Bacteroidota</taxon>
        <taxon>Flavobacteriia</taxon>
        <taxon>Flavobacteriales</taxon>
        <taxon>Flavobacteriaceae</taxon>
        <taxon>Salegentibacter</taxon>
    </lineage>
</organism>
<dbReference type="InterPro" id="IPR001100">
    <property type="entry name" value="Pyr_nuc-diS_OxRdtase"/>
</dbReference>
<dbReference type="Pfam" id="PF02852">
    <property type="entry name" value="Pyr_redox_dim"/>
    <property type="match status" value="1"/>
</dbReference>
<dbReference type="InterPro" id="IPR036188">
    <property type="entry name" value="FAD/NAD-bd_sf"/>
</dbReference>
<dbReference type="InterPro" id="IPR012999">
    <property type="entry name" value="Pyr_OxRdtase_I_AS"/>
</dbReference>
<dbReference type="InterPro" id="IPR050151">
    <property type="entry name" value="Class-I_Pyr_Nuc-Dis_Oxidored"/>
</dbReference>
<evidence type="ECO:0000256" key="5">
    <source>
        <dbReference type="ARBA" id="ARBA00022827"/>
    </source>
</evidence>
<evidence type="ECO:0000256" key="13">
    <source>
        <dbReference type="PIRSR" id="PIRSR000350-4"/>
    </source>
</evidence>
<feature type="binding site" evidence="12">
    <location>
        <begin position="184"/>
        <end position="191"/>
    </location>
    <ligand>
        <name>NAD(+)</name>
        <dbReference type="ChEBI" id="CHEBI:57540"/>
    </ligand>
</feature>
<comment type="similarity">
    <text evidence="1 14">Belongs to the class-I pyridine nucleotide-disulfide oxidoreductase family.</text>
</comment>
<dbReference type="InterPro" id="IPR023753">
    <property type="entry name" value="FAD/NAD-binding_dom"/>
</dbReference>
<keyword evidence="7 12" id="KW-0520">NAD</keyword>
<comment type="cofactor">
    <cofactor evidence="12 14">
        <name>FAD</name>
        <dbReference type="ChEBI" id="CHEBI:57692"/>
    </cofactor>
    <text evidence="12 14">Binds 1 FAD per subunit.</text>
</comment>
<reference evidence="18" key="1">
    <citation type="submission" date="2016-11" db="EMBL/GenBank/DDBJ databases">
        <authorList>
            <person name="Varghese N."/>
            <person name="Submissions S."/>
        </authorList>
    </citation>
    <scope>NUCLEOTIDE SEQUENCE [LARGE SCALE GENOMIC DNA]</scope>
    <source>
        <strain evidence="18">DSM 24579</strain>
    </source>
</reference>
<feature type="binding site" evidence="12">
    <location>
        <begin position="147"/>
        <end position="149"/>
    </location>
    <ligand>
        <name>FAD</name>
        <dbReference type="ChEBI" id="CHEBI:57692"/>
    </ligand>
</feature>
<comment type="miscellaneous">
    <text evidence="14">The active site is a redox-active disulfide bond.</text>
</comment>
<dbReference type="InterPro" id="IPR006258">
    <property type="entry name" value="Lipoamide_DH"/>
</dbReference>
<dbReference type="PRINTS" id="PR00411">
    <property type="entry name" value="PNDRDTASEI"/>
</dbReference>
<keyword evidence="12" id="KW-0547">Nucleotide-binding</keyword>
<evidence type="ECO:0000259" key="15">
    <source>
        <dbReference type="Pfam" id="PF02852"/>
    </source>
</evidence>
<dbReference type="OrthoDB" id="9800167at2"/>
<proteinExistence type="inferred from homology"/>
<sequence>MAKKKQNKKDLVIIGAGPGGYAAAFRAADLGLKVTLIDPEVNPGGVCLYRGCIPSKALLHLTKVKQEAAAISNFGVKFKQPEIDPKKINKWKNEVVKKLTGGLGQLSKGKKIEYIQGKASFKSEKLLEVSSEEKTFELEFKNLILATGSVNSELPNIKIDHEKIIDSTDALDFKEIPKKMLVIGGGYIGLEMGSVYANLGAKVSVAEMTSGFLPGTDKDLVKVFEKEHPFDTLYFDTKVEEVSVGNKKVKVQLKNKEGEKLEKKFDKVLVAVGRVPNTESLNLEAGNIKLDDKGFIPVNLKRQTNIENIYAIGDLTGEPLLAHKASHEGRVAAEAVAGEAGAGYDPRAIPGIVFTNPEIAWCGLTETDAKKEKKKIKVLNFPWSASGRAIAIGVKNGITKLIVDPDSGRILGGGVAGKNAGSLIPEITNAIEMGATAEDLALSIHPHPTLSETIMEAAEIFTGGATHIAK</sequence>
<dbReference type="RefSeq" id="WP_072881581.1">
    <property type="nucleotide sequence ID" value="NZ_FQVT01000020.1"/>
</dbReference>
<feature type="domain" description="Pyridine nucleotide-disulphide oxidoreductase dimerisation" evidence="15">
    <location>
        <begin position="349"/>
        <end position="458"/>
    </location>
</feature>
<dbReference type="PIRSF" id="PIRSF000350">
    <property type="entry name" value="Mercury_reductase_MerA"/>
    <property type="match status" value="1"/>
</dbReference>
<dbReference type="GO" id="GO:0006103">
    <property type="term" value="P:2-oxoglutarate metabolic process"/>
    <property type="evidence" value="ECO:0007669"/>
    <property type="project" value="TreeGrafter"/>
</dbReference>
<dbReference type="AlphaFoldDB" id="A0A1M5LGY7"/>
<dbReference type="NCBIfam" id="TIGR01350">
    <property type="entry name" value="lipoamide_DH"/>
    <property type="match status" value="1"/>
</dbReference>
<evidence type="ECO:0000313" key="18">
    <source>
        <dbReference type="Proteomes" id="UP000183945"/>
    </source>
</evidence>
<dbReference type="GO" id="GO:0004148">
    <property type="term" value="F:dihydrolipoyl dehydrogenase (NADH) activity"/>
    <property type="evidence" value="ECO:0007669"/>
    <property type="project" value="UniProtKB-EC"/>
</dbReference>
<keyword evidence="18" id="KW-1185">Reference proteome</keyword>
<keyword evidence="6 14" id="KW-0560">Oxidoreductase</keyword>
<evidence type="ECO:0000256" key="2">
    <source>
        <dbReference type="ARBA" id="ARBA00012608"/>
    </source>
</evidence>
<evidence type="ECO:0000256" key="3">
    <source>
        <dbReference type="ARBA" id="ARBA00016961"/>
    </source>
</evidence>
<keyword evidence="5 12" id="KW-0274">FAD</keyword>
<feature type="active site" description="Proton acceptor" evidence="11">
    <location>
        <position position="447"/>
    </location>
</feature>
<name>A0A1M5LGY7_SALEC</name>
<dbReference type="PANTHER" id="PTHR22912:SF160">
    <property type="entry name" value="DIHYDROLIPOYL DEHYDROGENASE"/>
    <property type="match status" value="1"/>
</dbReference>
<evidence type="ECO:0000256" key="7">
    <source>
        <dbReference type="ARBA" id="ARBA00023027"/>
    </source>
</evidence>
<evidence type="ECO:0000256" key="8">
    <source>
        <dbReference type="ARBA" id="ARBA00023157"/>
    </source>
</evidence>
<dbReference type="Gene3D" id="3.30.390.30">
    <property type="match status" value="1"/>
</dbReference>
<feature type="disulfide bond" description="Redox-active" evidence="13">
    <location>
        <begin position="47"/>
        <end position="52"/>
    </location>
</feature>
<accession>A0A1M5LGY7</accession>
<dbReference type="InterPro" id="IPR016156">
    <property type="entry name" value="FAD/NAD-linked_Rdtase_dimer_sf"/>
</dbReference>
<keyword evidence="8" id="KW-1015">Disulfide bond</keyword>
<dbReference type="GO" id="GO:0050660">
    <property type="term" value="F:flavin adenine dinucleotide binding"/>
    <property type="evidence" value="ECO:0007669"/>
    <property type="project" value="InterPro"/>
</dbReference>
<dbReference type="Proteomes" id="UP000183945">
    <property type="component" value="Unassembled WGS sequence"/>
</dbReference>
<dbReference type="FunFam" id="3.30.390.30:FF:000001">
    <property type="entry name" value="Dihydrolipoyl dehydrogenase"/>
    <property type="match status" value="1"/>
</dbReference>
<feature type="binding site" evidence="12">
    <location>
        <position position="56"/>
    </location>
    <ligand>
        <name>FAD</name>
        <dbReference type="ChEBI" id="CHEBI:57692"/>
    </ligand>
</feature>
<dbReference type="SUPFAM" id="SSF51905">
    <property type="entry name" value="FAD/NAD(P)-binding domain"/>
    <property type="match status" value="1"/>
</dbReference>
<dbReference type="EC" id="1.8.1.4" evidence="2 14"/>
<dbReference type="PROSITE" id="PS00076">
    <property type="entry name" value="PYRIDINE_REDOX_1"/>
    <property type="match status" value="1"/>
</dbReference>
<feature type="domain" description="FAD/NAD(P)-binding" evidence="16">
    <location>
        <begin position="9"/>
        <end position="329"/>
    </location>
</feature>
<gene>
    <name evidence="17" type="ORF">SAMN05444483_1204</name>
</gene>
<keyword evidence="4 14" id="KW-0285">Flavoprotein</keyword>
<feature type="binding site" evidence="12">
    <location>
        <position position="273"/>
    </location>
    <ligand>
        <name>NAD(+)</name>
        <dbReference type="ChEBI" id="CHEBI:57540"/>
    </ligand>
</feature>
<evidence type="ECO:0000313" key="17">
    <source>
        <dbReference type="EMBL" id="SHG64210.1"/>
    </source>
</evidence>
<dbReference type="PRINTS" id="PR00368">
    <property type="entry name" value="FADPNR"/>
</dbReference>
<dbReference type="SUPFAM" id="SSF55424">
    <property type="entry name" value="FAD/NAD-linked reductases, dimerisation (C-terminal) domain"/>
    <property type="match status" value="1"/>
</dbReference>
<dbReference type="STRING" id="1073325.SAMN05444483_1204"/>
<dbReference type="PANTHER" id="PTHR22912">
    <property type="entry name" value="DISULFIDE OXIDOREDUCTASE"/>
    <property type="match status" value="1"/>
</dbReference>
<evidence type="ECO:0000256" key="14">
    <source>
        <dbReference type="RuleBase" id="RU003692"/>
    </source>
</evidence>
<evidence type="ECO:0000259" key="16">
    <source>
        <dbReference type="Pfam" id="PF07992"/>
    </source>
</evidence>
<dbReference type="EMBL" id="FQVT01000020">
    <property type="protein sequence ID" value="SHG64210.1"/>
    <property type="molecule type" value="Genomic_DNA"/>
</dbReference>
<comment type="catalytic activity">
    <reaction evidence="10 14">
        <text>N(6)-[(R)-dihydrolipoyl]-L-lysyl-[protein] + NAD(+) = N(6)-[(R)-lipoyl]-L-lysyl-[protein] + NADH + H(+)</text>
        <dbReference type="Rhea" id="RHEA:15045"/>
        <dbReference type="Rhea" id="RHEA-COMP:10474"/>
        <dbReference type="Rhea" id="RHEA-COMP:10475"/>
        <dbReference type="ChEBI" id="CHEBI:15378"/>
        <dbReference type="ChEBI" id="CHEBI:57540"/>
        <dbReference type="ChEBI" id="CHEBI:57945"/>
        <dbReference type="ChEBI" id="CHEBI:83099"/>
        <dbReference type="ChEBI" id="CHEBI:83100"/>
        <dbReference type="EC" id="1.8.1.4"/>
    </reaction>
</comment>
<evidence type="ECO:0000256" key="12">
    <source>
        <dbReference type="PIRSR" id="PIRSR000350-3"/>
    </source>
</evidence>
<evidence type="ECO:0000256" key="9">
    <source>
        <dbReference type="ARBA" id="ARBA00023284"/>
    </source>
</evidence>
<dbReference type="Pfam" id="PF07992">
    <property type="entry name" value="Pyr_redox_2"/>
    <property type="match status" value="1"/>
</dbReference>
<evidence type="ECO:0000256" key="4">
    <source>
        <dbReference type="ARBA" id="ARBA00022630"/>
    </source>
</evidence>
<evidence type="ECO:0000256" key="10">
    <source>
        <dbReference type="ARBA" id="ARBA00049187"/>
    </source>
</evidence>
<dbReference type="Gene3D" id="3.50.50.60">
    <property type="entry name" value="FAD/NAD(P)-binding domain"/>
    <property type="match status" value="2"/>
</dbReference>
<keyword evidence="9 14" id="KW-0676">Redox-active center</keyword>